<sequence>MDILELLIGFLILIAVACGTALNGKFLLPQLRRLHLGQRVRDDGPKTHLVKTGTPTFGGLMFLPPIAVVGLVLYLIGGFRSDIGILTLLILAMGAIGFVDDFVKVRINKEGLTVRQKTGLMLGLCVLAALYIIFAHGDPVIYLFFPPYRLVVFGAWRIIYALFVVVYLYFCINAVNLTDGLDGLASGVTAVVSISLGLLILSTANYSPDLDRISFAVAGGCLGFLVYNHYPAKVFMGDTGSLALGAAVSMIPLLMGIPWLFALYGIIYVTEALSVVIQVSFFKATHGRRIFRMSPIHHHFELGGWPETKIVRVFILVTVVGIIIGLLLVNMCKI</sequence>
<keyword evidence="7" id="KW-1003">Cell membrane</keyword>
<feature type="transmembrane region" description="Helical" evidence="7">
    <location>
        <begin position="310"/>
        <end position="329"/>
    </location>
</feature>
<evidence type="ECO:0000256" key="1">
    <source>
        <dbReference type="ARBA" id="ARBA00004141"/>
    </source>
</evidence>
<evidence type="ECO:0000313" key="11">
    <source>
        <dbReference type="Proteomes" id="UP000236394"/>
    </source>
</evidence>
<feature type="transmembrane region" description="Helical" evidence="7">
    <location>
        <begin position="213"/>
        <end position="230"/>
    </location>
</feature>
<name>A0A2J8B219_9FIRM</name>
<comment type="subcellular location">
    <subcellularLocation>
        <location evidence="7">Cell membrane</location>
        <topology evidence="7">Multi-pass membrane protein</topology>
    </subcellularLocation>
    <subcellularLocation>
        <location evidence="1">Membrane</location>
        <topology evidence="1">Multi-pass membrane protein</topology>
    </subcellularLocation>
</comment>
<keyword evidence="4 7" id="KW-0812">Transmembrane</keyword>
<gene>
    <name evidence="7" type="primary">mraY</name>
    <name evidence="10" type="ORF">B7R76_04375</name>
</gene>
<organism evidence="10 11">
    <name type="scientific">Mageeibacillus indolicus</name>
    <dbReference type="NCBI Taxonomy" id="884684"/>
    <lineage>
        <taxon>Bacteria</taxon>
        <taxon>Bacillati</taxon>
        <taxon>Bacillota</taxon>
        <taxon>Clostridia</taxon>
        <taxon>Eubacteriales</taxon>
        <taxon>Oscillospiraceae</taxon>
        <taxon>Mageeibacillus</taxon>
    </lineage>
</organism>
<dbReference type="PANTHER" id="PTHR22926:SF5">
    <property type="entry name" value="PHOSPHO-N-ACETYLMURAMOYL-PENTAPEPTIDE-TRANSFERASE HOMOLOG"/>
    <property type="match status" value="1"/>
</dbReference>
<evidence type="ECO:0000256" key="3">
    <source>
        <dbReference type="ARBA" id="ARBA00022679"/>
    </source>
</evidence>
<dbReference type="GO" id="GO:0071555">
    <property type="term" value="P:cell wall organization"/>
    <property type="evidence" value="ECO:0007669"/>
    <property type="project" value="UniProtKB-KW"/>
</dbReference>
<keyword evidence="7" id="KW-0132">Cell division</keyword>
<dbReference type="GO" id="GO:0046872">
    <property type="term" value="F:metal ion binding"/>
    <property type="evidence" value="ECO:0007669"/>
    <property type="project" value="UniProtKB-KW"/>
</dbReference>
<evidence type="ECO:0000256" key="7">
    <source>
        <dbReference type="HAMAP-Rule" id="MF_00038"/>
    </source>
</evidence>
<feature type="transmembrane region" description="Helical" evidence="7">
    <location>
        <begin position="120"/>
        <end position="145"/>
    </location>
</feature>
<proteinExistence type="inferred from homology"/>
<feature type="transmembrane region" description="Helical" evidence="7">
    <location>
        <begin position="242"/>
        <end position="267"/>
    </location>
</feature>
<dbReference type="InterPro" id="IPR003524">
    <property type="entry name" value="PNAcMuramoyl-5peptid_Trfase"/>
</dbReference>
<accession>A0A2J8B219</accession>
<dbReference type="PANTHER" id="PTHR22926">
    <property type="entry name" value="PHOSPHO-N-ACETYLMURAMOYL-PENTAPEPTIDE-TRANSFERASE"/>
    <property type="match status" value="1"/>
</dbReference>
<dbReference type="GO" id="GO:0009252">
    <property type="term" value="P:peptidoglycan biosynthetic process"/>
    <property type="evidence" value="ECO:0007669"/>
    <property type="project" value="UniProtKB-UniRule"/>
</dbReference>
<dbReference type="InterPro" id="IPR000715">
    <property type="entry name" value="Glycosyl_transferase_4"/>
</dbReference>
<dbReference type="UniPathway" id="UPA00219"/>
<keyword evidence="7" id="KW-0131">Cell cycle</keyword>
<comment type="function">
    <text evidence="7">Catalyzes the initial step of the lipid cycle reactions in the biosynthesis of the cell wall peptidoglycan: transfers peptidoglycan precursor phospho-MurNAc-pentapeptide from UDP-MurNAc-pentapeptide onto the lipid carrier undecaprenyl phosphate, yielding undecaprenyl-pyrophosphoryl-MurNAc-pentapeptide, known as lipid I.</text>
</comment>
<dbReference type="GO" id="GO:0008963">
    <property type="term" value="F:phospho-N-acetylmuramoyl-pentapeptide-transferase activity"/>
    <property type="evidence" value="ECO:0007669"/>
    <property type="project" value="UniProtKB-UniRule"/>
</dbReference>
<dbReference type="RefSeq" id="WP_034575474.1">
    <property type="nucleotide sequence ID" value="NZ_NBZD01000002.1"/>
</dbReference>
<protein>
    <recommendedName>
        <fullName evidence="7 8">Phospho-N-acetylmuramoyl-pentapeptide-transferase</fullName>
        <ecNumber evidence="7 8">2.7.8.13</ecNumber>
    </recommendedName>
    <alternativeName>
        <fullName evidence="7">UDP-MurNAc-pentapeptide phosphotransferase</fullName>
    </alternativeName>
</protein>
<dbReference type="EC" id="2.7.8.13" evidence="7 8"/>
<dbReference type="Proteomes" id="UP000236394">
    <property type="component" value="Unassembled WGS sequence"/>
</dbReference>
<keyword evidence="7 9" id="KW-0479">Metal-binding</keyword>
<keyword evidence="3 7" id="KW-0808">Transferase</keyword>
<feature type="binding site" evidence="9">
    <location>
        <position position="238"/>
    </location>
    <ligand>
        <name>Mg(2+)</name>
        <dbReference type="ChEBI" id="CHEBI:18420"/>
    </ligand>
</feature>
<comment type="caution">
    <text evidence="10">The sequence shown here is derived from an EMBL/GenBank/DDBJ whole genome shotgun (WGS) entry which is preliminary data.</text>
</comment>
<feature type="transmembrane region" description="Helical" evidence="7">
    <location>
        <begin position="6"/>
        <end position="28"/>
    </location>
</feature>
<keyword evidence="7" id="KW-0133">Cell shape</keyword>
<dbReference type="PROSITE" id="PS01348">
    <property type="entry name" value="MRAY_2"/>
    <property type="match status" value="1"/>
</dbReference>
<dbReference type="GO" id="GO:0051992">
    <property type="term" value="F:UDP-N-acetylmuramoyl-L-alanyl-D-glutamyl-meso-2,6-diaminopimelyl-D-alanyl-D-alanine:undecaprenyl-phosphate transferase activity"/>
    <property type="evidence" value="ECO:0007669"/>
    <property type="project" value="RHEA"/>
</dbReference>
<keyword evidence="7" id="KW-0961">Cell wall biogenesis/degradation</keyword>
<dbReference type="InterPro" id="IPR018480">
    <property type="entry name" value="PNAcMuramoyl-5peptid_Trfase_CS"/>
</dbReference>
<comment type="cofactor">
    <cofactor evidence="7 9">
        <name>Mg(2+)</name>
        <dbReference type="ChEBI" id="CHEBI:18420"/>
    </cofactor>
</comment>
<evidence type="ECO:0000256" key="5">
    <source>
        <dbReference type="ARBA" id="ARBA00022989"/>
    </source>
</evidence>
<keyword evidence="5 7" id="KW-1133">Transmembrane helix</keyword>
<evidence type="ECO:0000313" key="10">
    <source>
        <dbReference type="EMBL" id="PNH18794.1"/>
    </source>
</evidence>
<dbReference type="GO" id="GO:0051301">
    <property type="term" value="P:cell division"/>
    <property type="evidence" value="ECO:0007669"/>
    <property type="project" value="UniProtKB-KW"/>
</dbReference>
<dbReference type="CDD" id="cd06852">
    <property type="entry name" value="GT_MraY"/>
    <property type="match status" value="1"/>
</dbReference>
<dbReference type="HAMAP" id="MF_00038">
    <property type="entry name" value="MraY"/>
    <property type="match status" value="1"/>
</dbReference>
<feature type="transmembrane region" description="Helical" evidence="7">
    <location>
        <begin position="83"/>
        <end position="99"/>
    </location>
</feature>
<dbReference type="EMBL" id="NBZD01000002">
    <property type="protein sequence ID" value="PNH18794.1"/>
    <property type="molecule type" value="Genomic_DNA"/>
</dbReference>
<feature type="transmembrane region" description="Helical" evidence="7">
    <location>
        <begin position="184"/>
        <end position="207"/>
    </location>
</feature>
<evidence type="ECO:0000256" key="9">
    <source>
        <dbReference type="PIRSR" id="PIRSR600715-1"/>
    </source>
</evidence>
<keyword evidence="6 7" id="KW-0472">Membrane</keyword>
<dbReference type="GO" id="GO:0008360">
    <property type="term" value="P:regulation of cell shape"/>
    <property type="evidence" value="ECO:0007669"/>
    <property type="project" value="UniProtKB-KW"/>
</dbReference>
<feature type="transmembrane region" description="Helical" evidence="7">
    <location>
        <begin position="151"/>
        <end position="172"/>
    </location>
</feature>
<feature type="transmembrane region" description="Helical" evidence="7">
    <location>
        <begin position="49"/>
        <end position="77"/>
    </location>
</feature>
<comment type="pathway">
    <text evidence="7">Cell wall biogenesis; peptidoglycan biosynthesis.</text>
</comment>
<reference evidence="11" key="1">
    <citation type="submission" date="2017-04" db="EMBL/GenBank/DDBJ databases">
        <authorList>
            <person name="Bumgarner R.E."/>
            <person name="Fredricks D.N."/>
            <person name="Srinivasan S."/>
        </authorList>
    </citation>
    <scope>NUCLEOTIDE SEQUENCE [LARGE SCALE GENOMIC DNA]</scope>
    <source>
        <strain evidence="11">KA00405</strain>
    </source>
</reference>
<evidence type="ECO:0000256" key="8">
    <source>
        <dbReference type="NCBIfam" id="TIGR00445"/>
    </source>
</evidence>
<dbReference type="GO" id="GO:0005886">
    <property type="term" value="C:plasma membrane"/>
    <property type="evidence" value="ECO:0007669"/>
    <property type="project" value="UniProtKB-SubCell"/>
</dbReference>
<feature type="binding site" evidence="9">
    <location>
        <position position="176"/>
    </location>
    <ligand>
        <name>Mg(2+)</name>
        <dbReference type="ChEBI" id="CHEBI:18420"/>
    </ligand>
</feature>
<evidence type="ECO:0000256" key="4">
    <source>
        <dbReference type="ARBA" id="ARBA00022692"/>
    </source>
</evidence>
<keyword evidence="7" id="KW-0573">Peptidoglycan synthesis</keyword>
<keyword evidence="7 9" id="KW-0460">Magnesium</keyword>
<dbReference type="AlphaFoldDB" id="A0A2J8B219"/>
<comment type="catalytic activity">
    <reaction evidence="7">
        <text>UDP-N-acetyl-alpha-D-muramoyl-L-alanyl-gamma-D-glutamyl-meso-2,6-diaminopimeloyl-D-alanyl-D-alanine + di-trans,octa-cis-undecaprenyl phosphate = di-trans,octa-cis-undecaprenyl diphospho-N-acetyl-alpha-D-muramoyl-L-alanyl-D-glutamyl-meso-2,6-diaminopimeloyl-D-alanyl-D-alanine + UMP</text>
        <dbReference type="Rhea" id="RHEA:28386"/>
        <dbReference type="ChEBI" id="CHEBI:57865"/>
        <dbReference type="ChEBI" id="CHEBI:60392"/>
        <dbReference type="ChEBI" id="CHEBI:61386"/>
        <dbReference type="ChEBI" id="CHEBI:61387"/>
        <dbReference type="EC" id="2.7.8.13"/>
    </reaction>
</comment>
<comment type="similarity">
    <text evidence="2 7">Belongs to the glycosyltransferase 4 family. MraY subfamily.</text>
</comment>
<dbReference type="NCBIfam" id="TIGR00445">
    <property type="entry name" value="mraY"/>
    <property type="match status" value="1"/>
</dbReference>
<evidence type="ECO:0000256" key="2">
    <source>
        <dbReference type="ARBA" id="ARBA00005583"/>
    </source>
</evidence>
<evidence type="ECO:0000256" key="6">
    <source>
        <dbReference type="ARBA" id="ARBA00023136"/>
    </source>
</evidence>
<dbReference type="Pfam" id="PF00953">
    <property type="entry name" value="Glycos_transf_4"/>
    <property type="match status" value="1"/>
</dbReference>